<dbReference type="Proteomes" id="UP001597187">
    <property type="component" value="Unassembled WGS sequence"/>
</dbReference>
<sequence length="366" mass="40791">MDTEELIETFEAAGLSPYQAHAYVALLDLGAASATELAEASGVPKPRIYDVLDALEGHGFVETYENDALCAQAHSPDEVLAALRDRAGRLEAAATEVEERWEEPDLENNRASIVKQFTTVLNRAEEFVQGATHQIQLSATPDDFERLRPALRDAHERGVSTRVSIHTLPDEEPPSVDRFEGVCIEARHRPLPAPFVVLVDRQQTCFAHHPGSFEQYGVLVDDRTHTYVFHWYFMTCLWEHWETVYSLPTDEPPVEYVDIRYCVSDLNALLADDATVTVRVEGYDLETGEEVVFTGRVADTHYAPGPPDGDATRILQLAGQVTVVVETDRGEVSVGGWGAVVEDVEATRITVESVTYPDRPDRRSER</sequence>
<accession>A0ABD6AUZ2</accession>
<comment type="similarity">
    <text evidence="1">Belongs to the transcriptional regulator TrmB family.</text>
</comment>
<evidence type="ECO:0000313" key="5">
    <source>
        <dbReference type="Proteomes" id="UP001597187"/>
    </source>
</evidence>
<name>A0ABD6AUZ2_9EURY</name>
<dbReference type="RefSeq" id="WP_250873303.1">
    <property type="nucleotide sequence ID" value="NZ_JALXFV010000003.1"/>
</dbReference>
<dbReference type="AlphaFoldDB" id="A0ABD6AUZ2"/>
<dbReference type="SUPFAM" id="SSF46785">
    <property type="entry name" value="Winged helix' DNA-binding domain"/>
    <property type="match status" value="1"/>
</dbReference>
<feature type="domain" description="Transcription regulator TrmB C-terminal" evidence="3">
    <location>
        <begin position="112"/>
        <end position="353"/>
    </location>
</feature>
<dbReference type="PANTHER" id="PTHR34293:SF1">
    <property type="entry name" value="HTH-TYPE TRANSCRIPTIONAL REGULATOR TRMBL2"/>
    <property type="match status" value="1"/>
</dbReference>
<dbReference type="Gene3D" id="1.10.10.10">
    <property type="entry name" value="Winged helix-like DNA-binding domain superfamily/Winged helix DNA-binding domain"/>
    <property type="match status" value="1"/>
</dbReference>
<dbReference type="InterPro" id="IPR021586">
    <property type="entry name" value="Tscrpt_reg_TrmB_C"/>
</dbReference>
<dbReference type="PANTHER" id="PTHR34293">
    <property type="entry name" value="HTH-TYPE TRANSCRIPTIONAL REGULATOR TRMBL2"/>
    <property type="match status" value="1"/>
</dbReference>
<dbReference type="EMBL" id="JBHUDC010000003">
    <property type="protein sequence ID" value="MFD1513350.1"/>
    <property type="molecule type" value="Genomic_DNA"/>
</dbReference>
<feature type="domain" description="Transcription regulator TrmB N-terminal" evidence="2">
    <location>
        <begin position="12"/>
        <end position="65"/>
    </location>
</feature>
<dbReference type="InterPro" id="IPR036390">
    <property type="entry name" value="WH_DNA-bd_sf"/>
</dbReference>
<dbReference type="InterPro" id="IPR051797">
    <property type="entry name" value="TrmB-like"/>
</dbReference>
<dbReference type="CDD" id="cd09124">
    <property type="entry name" value="PLDc_like_TrmB_middle"/>
    <property type="match status" value="1"/>
</dbReference>
<evidence type="ECO:0000313" key="4">
    <source>
        <dbReference type="EMBL" id="MFD1513350.1"/>
    </source>
</evidence>
<evidence type="ECO:0000259" key="3">
    <source>
        <dbReference type="Pfam" id="PF11495"/>
    </source>
</evidence>
<organism evidence="4 5">
    <name type="scientific">Halomarina rubra</name>
    <dbReference type="NCBI Taxonomy" id="2071873"/>
    <lineage>
        <taxon>Archaea</taxon>
        <taxon>Methanobacteriati</taxon>
        <taxon>Methanobacteriota</taxon>
        <taxon>Stenosarchaea group</taxon>
        <taxon>Halobacteria</taxon>
        <taxon>Halobacteriales</taxon>
        <taxon>Natronomonadaceae</taxon>
        <taxon>Halomarina</taxon>
    </lineage>
</organism>
<reference evidence="4 5" key="1">
    <citation type="journal article" date="2019" name="Int. J. Syst. Evol. Microbiol.">
        <title>The Global Catalogue of Microorganisms (GCM) 10K type strain sequencing project: providing services to taxonomists for standard genome sequencing and annotation.</title>
        <authorList>
            <consortium name="The Broad Institute Genomics Platform"/>
            <consortium name="The Broad Institute Genome Sequencing Center for Infectious Disease"/>
            <person name="Wu L."/>
            <person name="Ma J."/>
        </authorList>
    </citation>
    <scope>NUCLEOTIDE SEQUENCE [LARGE SCALE GENOMIC DNA]</scope>
    <source>
        <strain evidence="4 5">CGMCC 1.12563</strain>
    </source>
</reference>
<gene>
    <name evidence="4" type="ORF">ACFSBT_08675</name>
</gene>
<evidence type="ECO:0000259" key="2">
    <source>
        <dbReference type="Pfam" id="PF01978"/>
    </source>
</evidence>
<dbReference type="Gene3D" id="2.30.30.690">
    <property type="match status" value="1"/>
</dbReference>
<keyword evidence="5" id="KW-1185">Reference proteome</keyword>
<dbReference type="InterPro" id="IPR002831">
    <property type="entry name" value="Tscrpt_reg_TrmB_N"/>
</dbReference>
<dbReference type="SUPFAM" id="SSF159071">
    <property type="entry name" value="TrmB C-terminal domain-like"/>
    <property type="match status" value="1"/>
</dbReference>
<dbReference type="Pfam" id="PF01978">
    <property type="entry name" value="TrmB"/>
    <property type="match status" value="1"/>
</dbReference>
<proteinExistence type="inferred from homology"/>
<dbReference type="InterPro" id="IPR036388">
    <property type="entry name" value="WH-like_DNA-bd_sf"/>
</dbReference>
<comment type="caution">
    <text evidence="4">The sequence shown here is derived from an EMBL/GenBank/DDBJ whole genome shotgun (WGS) entry which is preliminary data.</text>
</comment>
<evidence type="ECO:0000256" key="1">
    <source>
        <dbReference type="ARBA" id="ARBA00007287"/>
    </source>
</evidence>
<dbReference type="Pfam" id="PF11495">
    <property type="entry name" value="Regulator_TrmB"/>
    <property type="match status" value="1"/>
</dbReference>
<protein>
    <submittedName>
        <fullName evidence="4">TrmB family transcriptional regulator sugar-binding domain-containing protein</fullName>
    </submittedName>
</protein>